<dbReference type="RefSeq" id="WP_095406602.1">
    <property type="nucleotide sequence ID" value="NZ_NOJZ02000064.1"/>
</dbReference>
<keyword evidence="2" id="KW-1185">Reference proteome</keyword>
<gene>
    <name evidence="1" type="ORF">CHF27_013515</name>
</gene>
<proteinExistence type="predicted"/>
<sequence length="401" mass="45789">MINKFKNNTKIKTISILSAVVLWLYVMAIVDPKETKRFEDIPITIDNMKELDENNLVIYPKEELKTDIYLTGNLSSLQKVKKENIHVYGQINNPIEGDNPVEGTNRLYLKAIVDESVTYEFKTKVITLNLEKMVNENKQVEVILEGKLKDNIDNLNRSMKTVKVSGPRTLVKSVTKVVAILNADNEENDFSTKLNLIPINENGKKVEGVELEASSVTISASMLKQKEVPINLIYNNQNQEELNLDNYKLSQDKIVIKGKKEVIDKIDSINTKPLNLLDVDKNTVNQVLLEIPEGISYNTKIITIKSYKVKKITDEFTYGVGDIQIRNNENNMDVSKLKIPEDIKVNIDYINDNQKILKSDIVLYIDLSGNDEDKQTYDIKYETNYKLDSISINPTNVEIQQ</sequence>
<dbReference type="InterPro" id="IPR053154">
    <property type="entry name" value="c-di-AMP_regulator"/>
</dbReference>
<dbReference type="Pfam" id="PF07949">
    <property type="entry name" value="YbbR"/>
    <property type="match status" value="1"/>
</dbReference>
<dbReference type="OrthoDB" id="2111604at2"/>
<dbReference type="Proteomes" id="UP000243494">
    <property type="component" value="Unassembled WGS sequence"/>
</dbReference>
<dbReference type="PANTHER" id="PTHR37804">
    <property type="entry name" value="CDAA REGULATORY PROTEIN CDAR"/>
    <property type="match status" value="1"/>
</dbReference>
<evidence type="ECO:0000313" key="2">
    <source>
        <dbReference type="Proteomes" id="UP000243494"/>
    </source>
</evidence>
<name>A0A371IPM4_9FIRM</name>
<dbReference type="EMBL" id="NOJZ02000064">
    <property type="protein sequence ID" value="RDY22422.1"/>
    <property type="molecule type" value="Genomic_DNA"/>
</dbReference>
<dbReference type="Gene3D" id="2.170.120.30">
    <property type="match status" value="2"/>
</dbReference>
<comment type="caution">
    <text evidence="1">The sequence shown here is derived from an EMBL/GenBank/DDBJ whole genome shotgun (WGS) entry which is preliminary data.</text>
</comment>
<reference evidence="1 2" key="1">
    <citation type="journal article" date="2017" name="Genome Announc.">
        <title>Draft Genome Sequence of Romboutsia maritimum sp. nov. Strain CCRI-22766(T), Isolated from Coastal Estuarine Mud.</title>
        <authorList>
            <person name="Maheux A.F."/>
            <person name="Boudreau D.K."/>
            <person name="Berube E."/>
            <person name="Boissinot M."/>
            <person name="Raymond F."/>
            <person name="Brodeur S."/>
            <person name="Corbeil J."/>
            <person name="Brightwell G."/>
            <person name="Broda D."/>
            <person name="Omar R.F."/>
            <person name="Bergeron M.G."/>
        </authorList>
    </citation>
    <scope>NUCLEOTIDE SEQUENCE [LARGE SCALE GENOMIC DNA]</scope>
    <source>
        <strain evidence="1 2">CCRI-22766</strain>
    </source>
</reference>
<dbReference type="AlphaFoldDB" id="A0A371IPM4"/>
<evidence type="ECO:0008006" key="3">
    <source>
        <dbReference type="Google" id="ProtNLM"/>
    </source>
</evidence>
<organism evidence="1 2">
    <name type="scientific">Romboutsia maritimum</name>
    <dbReference type="NCBI Taxonomy" id="2020948"/>
    <lineage>
        <taxon>Bacteria</taxon>
        <taxon>Bacillati</taxon>
        <taxon>Bacillota</taxon>
        <taxon>Clostridia</taxon>
        <taxon>Peptostreptococcales</taxon>
        <taxon>Peptostreptococcaceae</taxon>
        <taxon>Romboutsia</taxon>
    </lineage>
</organism>
<dbReference type="InterPro" id="IPR012505">
    <property type="entry name" value="YbbR"/>
</dbReference>
<accession>A0A371IPM4</accession>
<protein>
    <recommendedName>
        <fullName evidence="3">YbbR-like domain-containing protein</fullName>
    </recommendedName>
</protein>
<evidence type="ECO:0000313" key="1">
    <source>
        <dbReference type="EMBL" id="RDY22422.1"/>
    </source>
</evidence>
<dbReference type="PANTHER" id="PTHR37804:SF1">
    <property type="entry name" value="CDAA REGULATORY PROTEIN CDAR"/>
    <property type="match status" value="1"/>
</dbReference>
<dbReference type="Gene3D" id="2.170.120.40">
    <property type="entry name" value="YbbR-like domain"/>
    <property type="match status" value="2"/>
</dbReference>